<evidence type="ECO:0000259" key="2">
    <source>
        <dbReference type="Pfam" id="PF14285"/>
    </source>
</evidence>
<proteinExistence type="predicted"/>
<evidence type="ECO:0000313" key="3">
    <source>
        <dbReference type="EMBL" id="MCQ4770439.1"/>
    </source>
</evidence>
<dbReference type="Pfam" id="PF14285">
    <property type="entry name" value="DUF4367"/>
    <property type="match status" value="1"/>
</dbReference>
<gene>
    <name evidence="3" type="ORF">NE579_08180</name>
</gene>
<evidence type="ECO:0000313" key="4">
    <source>
        <dbReference type="Proteomes" id="UP001204562"/>
    </source>
</evidence>
<evidence type="ECO:0000256" key="1">
    <source>
        <dbReference type="SAM" id="Phobius"/>
    </source>
</evidence>
<feature type="transmembrane region" description="Helical" evidence="1">
    <location>
        <begin position="64"/>
        <end position="82"/>
    </location>
</feature>
<accession>A0AAW5JR94</accession>
<keyword evidence="1" id="KW-0812">Transmembrane</keyword>
<dbReference type="Proteomes" id="UP001204562">
    <property type="component" value="Unassembled WGS sequence"/>
</dbReference>
<dbReference type="RefSeq" id="WP_256303908.1">
    <property type="nucleotide sequence ID" value="NZ_JANFYS010000014.1"/>
</dbReference>
<name>A0AAW5JR94_9FIRM</name>
<comment type="caution">
    <text evidence="3">The sequence shown here is derived from an EMBL/GenBank/DDBJ whole genome shotgun (WGS) entry which is preliminary data.</text>
</comment>
<protein>
    <submittedName>
        <fullName evidence="3">DUF4367 domain-containing protein</fullName>
    </submittedName>
</protein>
<keyword evidence="1" id="KW-1133">Transmembrane helix</keyword>
<feature type="domain" description="DUF4367" evidence="2">
    <location>
        <begin position="123"/>
        <end position="230"/>
    </location>
</feature>
<dbReference type="AlphaFoldDB" id="A0AAW5JR94"/>
<keyword evidence="1" id="KW-0472">Membrane</keyword>
<dbReference type="InterPro" id="IPR025377">
    <property type="entry name" value="DUF4367"/>
</dbReference>
<dbReference type="EMBL" id="JANFYS010000014">
    <property type="protein sequence ID" value="MCQ4770439.1"/>
    <property type="molecule type" value="Genomic_DNA"/>
</dbReference>
<sequence length="233" mass="26900">MTEHDFDQMLRAALLESAAKRWTLALEDGPELVWTPERERRMARLLANPFRRAKRHSRPRWQRFLAAACLALLCSLTLWGLYTSSPTVRARAIWSADVTEAWYDDHVEFTFFRKGNPELSYMRPGWLPEGYVETSANDLGHRWHITYQNAAGERLELNYEVLHSGMVLMLDNEHSKREYVMIGNLGGQLFRSNTEGWPSTLLWFSEAGDVLFMLDGEADPDLLLQIAESVPVR</sequence>
<reference evidence="3" key="1">
    <citation type="submission" date="2022-06" db="EMBL/GenBank/DDBJ databases">
        <title>Isolation of gut microbiota from human fecal samples.</title>
        <authorList>
            <person name="Pamer E.G."/>
            <person name="Barat B."/>
            <person name="Waligurski E."/>
            <person name="Medina S."/>
            <person name="Paddock L."/>
            <person name="Mostad J."/>
        </authorList>
    </citation>
    <scope>NUCLEOTIDE SEQUENCE</scope>
    <source>
        <strain evidence="3">DFI.9.91</strain>
    </source>
</reference>
<organism evidence="3 4">
    <name type="scientific">Intestinimonas massiliensis</name>
    <name type="common">ex Afouda et al. 2020</name>
    <dbReference type="NCBI Taxonomy" id="1673721"/>
    <lineage>
        <taxon>Bacteria</taxon>
        <taxon>Bacillati</taxon>
        <taxon>Bacillota</taxon>
        <taxon>Clostridia</taxon>
        <taxon>Eubacteriales</taxon>
        <taxon>Intestinimonas</taxon>
    </lineage>
</organism>